<dbReference type="EMBL" id="LXJU01000003">
    <property type="protein sequence ID" value="OGE56667.1"/>
    <property type="molecule type" value="Genomic_DNA"/>
</dbReference>
<protein>
    <submittedName>
        <fullName evidence="2">Uncharacterized protein</fullName>
    </submittedName>
</protein>
<keyword evidence="1" id="KW-0472">Membrane</keyword>
<comment type="caution">
    <text evidence="2">The sequence shown here is derived from an EMBL/GenBank/DDBJ whole genome shotgun (WGS) entry which is preliminary data.</text>
</comment>
<evidence type="ECO:0000313" key="3">
    <source>
        <dbReference type="Proteomes" id="UP000177622"/>
    </source>
</evidence>
<dbReference type="Proteomes" id="UP000177622">
    <property type="component" value="Unassembled WGS sequence"/>
</dbReference>
<accession>A0A1F5LU28</accession>
<sequence length="375" mass="42147">MPPDPAILASVSGCAKTEVPRLANRVSNKQVDSQEDKKEIPSLATIRINTSTTDAESNNTIQVSRVTTSLATEKEDLVGALKLIAESIAQQRQVAARSIIHHWLSWVVMGIVFAGIFFVMYNDPSDCGRIILTCTGALMVGLLLTRNSVAGYLDLAENTGTWKWLYGPDESENIRSAEKWRNYRPPKKHQLAIENAYDIVVIVRYQSAVIATLVLRVVRCDQPNSKSDIQSTASQRPIGQNHAAFIRALTVAYRYRYLGLGGALLRVAVMMREKNNWKSIEFADRHAMSPQVLPKHFIFSSSGLARAWVDRLRDMVLEYQQGSAEFPWLLDEDHKARDGRLPPYLQLDVQFEKLKAAQISGELLSSYSNYPSEHW</sequence>
<keyword evidence="3" id="KW-1185">Reference proteome</keyword>
<proteinExistence type="predicted"/>
<dbReference type="AlphaFoldDB" id="A0A1F5LU28"/>
<evidence type="ECO:0000313" key="2">
    <source>
        <dbReference type="EMBL" id="OGE56667.1"/>
    </source>
</evidence>
<reference evidence="2 3" key="1">
    <citation type="journal article" date="2016" name="Sci. Rep.">
        <title>Penicillium arizonense, a new, genome sequenced fungal species, reveals a high chemical diversity in secreted metabolites.</title>
        <authorList>
            <person name="Grijseels S."/>
            <person name="Nielsen J.C."/>
            <person name="Randelovic M."/>
            <person name="Nielsen J."/>
            <person name="Nielsen K.F."/>
            <person name="Workman M."/>
            <person name="Frisvad J.C."/>
        </authorList>
    </citation>
    <scope>NUCLEOTIDE SEQUENCE [LARGE SCALE GENOMIC DNA]</scope>
    <source>
        <strain evidence="2 3">CBS 141311</strain>
    </source>
</reference>
<dbReference type="RefSeq" id="XP_022492095.1">
    <property type="nucleotide sequence ID" value="XM_022628225.1"/>
</dbReference>
<gene>
    <name evidence="2" type="ORF">PENARI_c003G03315</name>
</gene>
<name>A0A1F5LU28_PENAI</name>
<evidence type="ECO:0000256" key="1">
    <source>
        <dbReference type="SAM" id="Phobius"/>
    </source>
</evidence>
<feature type="transmembrane region" description="Helical" evidence="1">
    <location>
        <begin position="103"/>
        <end position="121"/>
    </location>
</feature>
<organism evidence="2 3">
    <name type="scientific">Penicillium arizonense</name>
    <dbReference type="NCBI Taxonomy" id="1835702"/>
    <lineage>
        <taxon>Eukaryota</taxon>
        <taxon>Fungi</taxon>
        <taxon>Dikarya</taxon>
        <taxon>Ascomycota</taxon>
        <taxon>Pezizomycotina</taxon>
        <taxon>Eurotiomycetes</taxon>
        <taxon>Eurotiomycetidae</taxon>
        <taxon>Eurotiales</taxon>
        <taxon>Aspergillaceae</taxon>
        <taxon>Penicillium</taxon>
    </lineage>
</organism>
<keyword evidence="1" id="KW-1133">Transmembrane helix</keyword>
<dbReference type="OrthoDB" id="5343688at2759"/>
<dbReference type="GeneID" id="34572959"/>
<feature type="transmembrane region" description="Helical" evidence="1">
    <location>
        <begin position="127"/>
        <end position="145"/>
    </location>
</feature>
<keyword evidence="1" id="KW-0812">Transmembrane</keyword>